<evidence type="ECO:0000256" key="2">
    <source>
        <dbReference type="SAM" id="MobiDB-lite"/>
    </source>
</evidence>
<proteinExistence type="predicted"/>
<evidence type="ECO:0000256" key="1">
    <source>
        <dbReference type="ARBA" id="ARBA00004430"/>
    </source>
</evidence>
<dbReference type="InterPro" id="IPR036047">
    <property type="entry name" value="F-box-like_dom_sf"/>
</dbReference>
<dbReference type="InterPro" id="IPR001810">
    <property type="entry name" value="F-box_dom"/>
</dbReference>
<comment type="subcellular location">
    <subcellularLocation>
        <location evidence="1">Cytoplasm</location>
        <location evidence="1">Cytoskeleton</location>
        <location evidence="1">Cilium axoneme</location>
    </subcellularLocation>
</comment>
<accession>A0AAD5DTQ8</accession>
<sequence>MRGQVGGARPGEGTGDRQQWYQSMSGLHSPWATLPAELLVAVLGRLTLNERHRAAVAVCKTWKNACYTPQLLRHLHIRGRRYGKQHYSLESLASLGSWLVRRRVAQHAHSITFSLVLPSAGPVLLGNVAELQQAQQALAQEEEEDDEVNQPPPAHPPLVVQPAQQPQQVAGGGQQFAAFVLGDGNSDSDVSDQEDSADEDPDEPELVRMSAQLRELRALRELSMVADRVSGQDHLPLTVTRLTWAEASLVAFLPRQLTAVRRLQHLELGCPNFDAEALNVLTELRSMRHLALNNTVLPTAMRDITWLRSLRILDSSRFRSADLPAALPALQQLTAIALGYVRLWQQGLVAALDQLPCLQRLVVCFEPDTTASSSRMEWPGLPDLPPPAFLCQLEWLGLDADLVMRNPHLLAAATQLRQLWLMGHCGCSPRHKAQWQQLLEVAGELPHLQRISLRPSRGSRAYWYHPLEQHQREELEALQRRRGLAVDEWMKLRAVTNNDELWGPFFSD</sequence>
<protein>
    <recommendedName>
        <fullName evidence="3">F-box domain-containing protein</fullName>
    </recommendedName>
</protein>
<name>A0AAD5DTQ8_9CHLO</name>
<feature type="compositionally biased region" description="Low complexity" evidence="2">
    <location>
        <begin position="157"/>
        <end position="167"/>
    </location>
</feature>
<dbReference type="EMBL" id="JADXDR010000033">
    <property type="protein sequence ID" value="KAI7844202.1"/>
    <property type="molecule type" value="Genomic_DNA"/>
</dbReference>
<dbReference type="Gene3D" id="3.80.10.10">
    <property type="entry name" value="Ribonuclease Inhibitor"/>
    <property type="match status" value="2"/>
</dbReference>
<keyword evidence="5" id="KW-1185">Reference proteome</keyword>
<dbReference type="AlphaFoldDB" id="A0AAD5DTQ8"/>
<feature type="region of interest" description="Disordered" evidence="2">
    <location>
        <begin position="135"/>
        <end position="167"/>
    </location>
</feature>
<evidence type="ECO:0000313" key="5">
    <source>
        <dbReference type="Proteomes" id="UP001205105"/>
    </source>
</evidence>
<comment type="caution">
    <text evidence="4">The sequence shown here is derived from an EMBL/GenBank/DDBJ whole genome shotgun (WGS) entry which is preliminary data.</text>
</comment>
<dbReference type="SUPFAM" id="SSF81383">
    <property type="entry name" value="F-box domain"/>
    <property type="match status" value="1"/>
</dbReference>
<dbReference type="SUPFAM" id="SSF52047">
    <property type="entry name" value="RNI-like"/>
    <property type="match status" value="1"/>
</dbReference>
<evidence type="ECO:0000259" key="3">
    <source>
        <dbReference type="Pfam" id="PF12937"/>
    </source>
</evidence>
<dbReference type="PANTHER" id="PTHR38926">
    <property type="entry name" value="F-BOX DOMAIN CONTAINING PROTEIN, EXPRESSED"/>
    <property type="match status" value="1"/>
</dbReference>
<dbReference type="Pfam" id="PF12937">
    <property type="entry name" value="F-box-like"/>
    <property type="match status" value="1"/>
</dbReference>
<organism evidence="4 5">
    <name type="scientific">Chlorella ohadii</name>
    <dbReference type="NCBI Taxonomy" id="2649997"/>
    <lineage>
        <taxon>Eukaryota</taxon>
        <taxon>Viridiplantae</taxon>
        <taxon>Chlorophyta</taxon>
        <taxon>core chlorophytes</taxon>
        <taxon>Trebouxiophyceae</taxon>
        <taxon>Chlorellales</taxon>
        <taxon>Chlorellaceae</taxon>
        <taxon>Chlorella clade</taxon>
        <taxon>Chlorella</taxon>
    </lineage>
</organism>
<feature type="compositionally biased region" description="Acidic residues" evidence="2">
    <location>
        <begin position="189"/>
        <end position="204"/>
    </location>
</feature>
<dbReference type="GO" id="GO:0005930">
    <property type="term" value="C:axoneme"/>
    <property type="evidence" value="ECO:0007669"/>
    <property type="project" value="UniProtKB-SubCell"/>
</dbReference>
<feature type="region of interest" description="Disordered" evidence="2">
    <location>
        <begin position="181"/>
        <end position="206"/>
    </location>
</feature>
<reference evidence="4" key="1">
    <citation type="submission" date="2020-11" db="EMBL/GenBank/DDBJ databases">
        <title>Chlorella ohadii genome sequencing and assembly.</title>
        <authorList>
            <person name="Murik O."/>
            <person name="Treves H."/>
            <person name="Kedem I."/>
            <person name="Shotland Y."/>
            <person name="Kaplan A."/>
        </authorList>
    </citation>
    <scope>NUCLEOTIDE SEQUENCE</scope>
    <source>
        <strain evidence="4">1</strain>
    </source>
</reference>
<feature type="domain" description="F-box" evidence="3">
    <location>
        <begin position="31"/>
        <end position="78"/>
    </location>
</feature>
<gene>
    <name evidence="4" type="ORF">COHA_002336</name>
</gene>
<dbReference type="Proteomes" id="UP001205105">
    <property type="component" value="Unassembled WGS sequence"/>
</dbReference>
<evidence type="ECO:0000313" key="4">
    <source>
        <dbReference type="EMBL" id="KAI7844202.1"/>
    </source>
</evidence>
<dbReference type="InterPro" id="IPR032675">
    <property type="entry name" value="LRR_dom_sf"/>
</dbReference>
<dbReference type="PANTHER" id="PTHR38926:SF5">
    <property type="entry name" value="F-BOX AND LEUCINE-RICH REPEAT PROTEIN 6"/>
    <property type="match status" value="1"/>
</dbReference>